<evidence type="ECO:0000256" key="1">
    <source>
        <dbReference type="PIRSR" id="PIRSR018249-1"/>
    </source>
</evidence>
<name>A0A5Q0TH37_9VIBR</name>
<sequence length="276" mass="31706">MSYQCPLCHHTLIARIGGFQCENNHQFDSAKEGYVNLMPVQHKRSKQPGDNVDMMQARRRFLASDQYHPMRKSVTNLCLKHTKNSQHQVLDIGCGEGYYTAYLSEKLASQSINAVTYGLDISKVAIRYAAKRYTTQHMQYCVASSHRLPFANHSLDAVVRIYAPCQAQELERVLTEQGVMITVTPAARHLYQLREQVYSQVHLHDETVEEMAGFELIEQSKLSYEMQLSGEQADDLLQMTPFAWKASAELRQQLKTATQFDCEADFMLRVYKKLTR</sequence>
<keyword evidence="5" id="KW-0808">Transferase</keyword>
<dbReference type="InterPro" id="IPR029063">
    <property type="entry name" value="SAM-dependent_MTases_sf"/>
</dbReference>
<dbReference type="Gene3D" id="3.40.50.150">
    <property type="entry name" value="Vaccinia Virus protein VP39"/>
    <property type="match status" value="1"/>
</dbReference>
<dbReference type="FunFam" id="3.40.50.150:FF:000163">
    <property type="entry name" value="23S rRNA methyltransferase A"/>
    <property type="match status" value="1"/>
</dbReference>
<gene>
    <name evidence="5" type="primary">rlmA</name>
    <name evidence="5" type="ORF">GFB47_03860</name>
</gene>
<dbReference type="AlphaFoldDB" id="A0A5Q0TH37"/>
<dbReference type="InterPro" id="IPR048647">
    <property type="entry name" value="RlmA_N"/>
</dbReference>
<dbReference type="PANTHER" id="PTHR43460">
    <property type="entry name" value="METHYLTRANSFERASE"/>
    <property type="match status" value="1"/>
</dbReference>
<feature type="binding site" evidence="1">
    <location>
        <position position="21"/>
    </location>
    <ligand>
        <name>Zn(2+)</name>
        <dbReference type="ChEBI" id="CHEBI:29105"/>
    </ligand>
</feature>
<dbReference type="Proteomes" id="UP000348942">
    <property type="component" value="Chromosome 1"/>
</dbReference>
<feature type="binding site" evidence="1">
    <location>
        <position position="25"/>
    </location>
    <ligand>
        <name>Zn(2+)</name>
        <dbReference type="ChEBI" id="CHEBI:29105"/>
    </ligand>
</feature>
<evidence type="ECO:0000313" key="6">
    <source>
        <dbReference type="Proteomes" id="UP000348942"/>
    </source>
</evidence>
<feature type="binding site" evidence="2">
    <location>
        <position position="189"/>
    </location>
    <ligand>
        <name>S-adenosyl-L-methionine</name>
        <dbReference type="ChEBI" id="CHEBI:59789"/>
    </ligand>
</feature>
<dbReference type="PIRSF" id="PIRSF018249">
    <property type="entry name" value="MyrA_prd"/>
    <property type="match status" value="1"/>
</dbReference>
<dbReference type="EMBL" id="CP045699">
    <property type="protein sequence ID" value="QGA64619.1"/>
    <property type="molecule type" value="Genomic_DNA"/>
</dbReference>
<keyword evidence="1" id="KW-0862">Zinc</keyword>
<dbReference type="GO" id="GO:0052911">
    <property type="term" value="F:23S rRNA (guanine(745)-N(1))-methyltransferase activity"/>
    <property type="evidence" value="ECO:0007669"/>
    <property type="project" value="UniProtKB-EC"/>
</dbReference>
<feature type="binding site" evidence="2">
    <location>
        <position position="67"/>
    </location>
    <ligand>
        <name>S-adenosyl-L-methionine</name>
        <dbReference type="ChEBI" id="CHEBI:59789"/>
    </ligand>
</feature>
<evidence type="ECO:0000259" key="3">
    <source>
        <dbReference type="Pfam" id="PF08241"/>
    </source>
</evidence>
<feature type="domain" description="Methyltransferase type 11" evidence="3">
    <location>
        <begin position="90"/>
        <end position="176"/>
    </location>
</feature>
<feature type="binding site" evidence="1">
    <location>
        <position position="5"/>
    </location>
    <ligand>
        <name>Zn(2+)</name>
        <dbReference type="ChEBI" id="CHEBI:29105"/>
    </ligand>
</feature>
<dbReference type="PANTHER" id="PTHR43460:SF1">
    <property type="entry name" value="METHYLTRANSFERASE TYPE 11 DOMAIN-CONTAINING PROTEIN"/>
    <property type="match status" value="1"/>
</dbReference>
<dbReference type="RefSeq" id="WP_153446689.1">
    <property type="nucleotide sequence ID" value="NZ_CP045699.1"/>
</dbReference>
<dbReference type="InterPro" id="IPR013216">
    <property type="entry name" value="Methyltransf_11"/>
</dbReference>
<dbReference type="SUPFAM" id="SSF53335">
    <property type="entry name" value="S-adenosyl-L-methionine-dependent methyltransferases"/>
    <property type="match status" value="1"/>
</dbReference>
<evidence type="ECO:0000313" key="5">
    <source>
        <dbReference type="EMBL" id="QGA64619.1"/>
    </source>
</evidence>
<reference evidence="5 6" key="1">
    <citation type="submission" date="2019-10" db="EMBL/GenBank/DDBJ databases">
        <title>Vibrio sp. nov., isolated from Coralline algae surface.</title>
        <authorList>
            <person name="Geng Y."/>
            <person name="Zhang X."/>
        </authorList>
    </citation>
    <scope>NUCLEOTIDE SEQUENCE [LARGE SCALE GENOMIC DNA]</scope>
    <source>
        <strain evidence="5 6">SM1977</strain>
    </source>
</reference>
<keyword evidence="2" id="KW-0949">S-adenosyl-L-methionine</keyword>
<dbReference type="Pfam" id="PF21302">
    <property type="entry name" value="Zn_ribbon_RlmA"/>
    <property type="match status" value="1"/>
</dbReference>
<keyword evidence="5" id="KW-0489">Methyltransferase</keyword>
<dbReference type="InterPro" id="IPR016718">
    <property type="entry name" value="rRNA_m1G-MeTrfase_A_prd"/>
</dbReference>
<feature type="binding site" evidence="1">
    <location>
        <position position="8"/>
    </location>
    <ligand>
        <name>Zn(2+)</name>
        <dbReference type="ChEBI" id="CHEBI:29105"/>
    </ligand>
</feature>
<protein>
    <submittedName>
        <fullName evidence="5">23S rRNA (Guanine(745)-N(1))-methyltransferase</fullName>
        <ecNumber evidence="5">2.1.1.187</ecNumber>
    </submittedName>
</protein>
<keyword evidence="6" id="KW-1185">Reference proteome</keyword>
<evidence type="ECO:0000259" key="4">
    <source>
        <dbReference type="Pfam" id="PF21302"/>
    </source>
</evidence>
<feature type="binding site" evidence="2">
    <location>
        <begin position="96"/>
        <end position="97"/>
    </location>
    <ligand>
        <name>S-adenosyl-L-methionine</name>
        <dbReference type="ChEBI" id="CHEBI:59789"/>
    </ligand>
</feature>
<evidence type="ECO:0000256" key="2">
    <source>
        <dbReference type="PIRSR" id="PIRSR018249-2"/>
    </source>
</evidence>
<dbReference type="InterPro" id="IPR052939">
    <property type="entry name" value="23S_rRNA_MeTrnsfrase_RlmA"/>
</dbReference>
<dbReference type="CDD" id="cd02440">
    <property type="entry name" value="AdoMet_MTases"/>
    <property type="match status" value="1"/>
</dbReference>
<dbReference type="Pfam" id="PF08241">
    <property type="entry name" value="Methyltransf_11"/>
    <property type="match status" value="1"/>
</dbReference>
<organism evidence="5 6">
    <name type="scientific">Vibrio algicola</name>
    <dbReference type="NCBI Taxonomy" id="2662262"/>
    <lineage>
        <taxon>Bacteria</taxon>
        <taxon>Pseudomonadati</taxon>
        <taxon>Pseudomonadota</taxon>
        <taxon>Gammaproteobacteria</taxon>
        <taxon>Vibrionales</taxon>
        <taxon>Vibrionaceae</taxon>
        <taxon>Vibrio</taxon>
    </lineage>
</organism>
<keyword evidence="1" id="KW-0479">Metal-binding</keyword>
<dbReference type="GO" id="GO:0046872">
    <property type="term" value="F:metal ion binding"/>
    <property type="evidence" value="ECO:0007669"/>
    <property type="project" value="UniProtKB-KW"/>
</dbReference>
<dbReference type="EC" id="2.1.1.187" evidence="5"/>
<dbReference type="NCBIfam" id="NF008300">
    <property type="entry name" value="PRK11088.1"/>
    <property type="match status" value="1"/>
</dbReference>
<proteinExistence type="predicted"/>
<accession>A0A5Q0TH37</accession>
<feature type="domain" description="23S rRNA (guanine(745)-N(1))-methyltransferase N-terminal" evidence="4">
    <location>
        <begin position="3"/>
        <end position="46"/>
    </location>
</feature>